<proteinExistence type="predicted"/>
<keyword evidence="2" id="KW-1185">Reference proteome</keyword>
<comment type="caution">
    <text evidence="1">The sequence shown here is derived from an EMBL/GenBank/DDBJ whole genome shotgun (WGS) entry which is preliminary data.</text>
</comment>
<dbReference type="EMBL" id="MU393606">
    <property type="protein sequence ID" value="KAI4859954.1"/>
    <property type="molecule type" value="Genomic_DNA"/>
</dbReference>
<organism evidence="1 2">
    <name type="scientific">Hypoxylon rubiginosum</name>
    <dbReference type="NCBI Taxonomy" id="110542"/>
    <lineage>
        <taxon>Eukaryota</taxon>
        <taxon>Fungi</taxon>
        <taxon>Dikarya</taxon>
        <taxon>Ascomycota</taxon>
        <taxon>Pezizomycotina</taxon>
        <taxon>Sordariomycetes</taxon>
        <taxon>Xylariomycetidae</taxon>
        <taxon>Xylariales</taxon>
        <taxon>Hypoxylaceae</taxon>
        <taxon>Hypoxylon</taxon>
    </lineage>
</organism>
<gene>
    <name evidence="1" type="ORF">F4820DRAFT_131689</name>
</gene>
<name>A0ACB9YKT8_9PEZI</name>
<evidence type="ECO:0000313" key="1">
    <source>
        <dbReference type="EMBL" id="KAI4859954.1"/>
    </source>
</evidence>
<accession>A0ACB9YKT8</accession>
<evidence type="ECO:0000313" key="2">
    <source>
        <dbReference type="Proteomes" id="UP001497700"/>
    </source>
</evidence>
<protein>
    <submittedName>
        <fullName evidence="1">Cytochrome b5-like heme/steroid binding domain-containing protein</fullName>
    </submittedName>
</protein>
<dbReference type="Proteomes" id="UP001497700">
    <property type="component" value="Unassembled WGS sequence"/>
</dbReference>
<reference evidence="1 2" key="1">
    <citation type="journal article" date="2022" name="New Phytol.">
        <title>Ecological generalism drives hyperdiversity of secondary metabolite gene clusters in xylarialean endophytes.</title>
        <authorList>
            <person name="Franco M.E.E."/>
            <person name="Wisecaver J.H."/>
            <person name="Arnold A.E."/>
            <person name="Ju Y.M."/>
            <person name="Slot J.C."/>
            <person name="Ahrendt S."/>
            <person name="Moore L.P."/>
            <person name="Eastman K.E."/>
            <person name="Scott K."/>
            <person name="Konkel Z."/>
            <person name="Mondo S.J."/>
            <person name="Kuo A."/>
            <person name="Hayes R.D."/>
            <person name="Haridas S."/>
            <person name="Andreopoulos B."/>
            <person name="Riley R."/>
            <person name="LaButti K."/>
            <person name="Pangilinan J."/>
            <person name="Lipzen A."/>
            <person name="Amirebrahimi M."/>
            <person name="Yan J."/>
            <person name="Adam C."/>
            <person name="Keymanesh K."/>
            <person name="Ng V."/>
            <person name="Louie K."/>
            <person name="Northen T."/>
            <person name="Drula E."/>
            <person name="Henrissat B."/>
            <person name="Hsieh H.M."/>
            <person name="Youens-Clark K."/>
            <person name="Lutzoni F."/>
            <person name="Miadlikowska J."/>
            <person name="Eastwood D.C."/>
            <person name="Hamelin R.C."/>
            <person name="Grigoriev I.V."/>
            <person name="U'Ren J.M."/>
        </authorList>
    </citation>
    <scope>NUCLEOTIDE SEQUENCE [LARGE SCALE GENOMIC DNA]</scope>
    <source>
        <strain evidence="1 2">CBS 119005</strain>
    </source>
</reference>
<sequence>MATITWEEIKAHNTETDCWIVVHGKVYNVTKFLEDHPGGKDIVLEQAGKDTSDVFEEAGHSSEARDILPKLLVGRLDGPHNVIQTFDTVVSGTAKAEEAKGPYMRTILQVAFPSTVFILWAYTRDGVSAIGLPSWQGLGGIDRLWTSVMVILLVVVIAFFAFVRSVIYVDFGRLDKYPSRIRLRLE</sequence>